<gene>
    <name evidence="3" type="ORF">SKAU_G00414640</name>
</gene>
<sequence length="189" mass="21117">MSNFAKRKRNSKDIRCLFFPDVNNGFIKREAVVGRSNVKPSSAIKSWERCGEGFMGTPTAQKYSSRKNITAVKQLVPSSSDQVKGSAVCEADIVWNSSESELSDSEIHQLNTVTEGCGVPRKEVVKNSYSRYRSLFSSVTYPKEEEIHKIDWDSDLTDDGEEMDSLAEISDSDSSSKDKKTITKSHFGK</sequence>
<dbReference type="GO" id="GO:0070202">
    <property type="term" value="P:regulation of establishment of protein localization to chromosome"/>
    <property type="evidence" value="ECO:0007669"/>
    <property type="project" value="TreeGrafter"/>
</dbReference>
<name>A0A9Q1E764_SYNKA</name>
<dbReference type="AlphaFoldDB" id="A0A9Q1E764"/>
<protein>
    <recommendedName>
        <fullName evidence="2">DUF4502 domain-containing protein</fullName>
    </recommendedName>
</protein>
<evidence type="ECO:0000259" key="2">
    <source>
        <dbReference type="Pfam" id="PF14950"/>
    </source>
</evidence>
<accession>A0A9Q1E764</accession>
<dbReference type="GO" id="GO:0005654">
    <property type="term" value="C:nucleoplasm"/>
    <property type="evidence" value="ECO:0007669"/>
    <property type="project" value="TreeGrafter"/>
</dbReference>
<dbReference type="EMBL" id="JAINUF010000023">
    <property type="protein sequence ID" value="KAJ8333456.1"/>
    <property type="molecule type" value="Genomic_DNA"/>
</dbReference>
<proteinExistence type="predicted"/>
<dbReference type="GO" id="GO:0000724">
    <property type="term" value="P:double-strand break repair via homologous recombination"/>
    <property type="evidence" value="ECO:0007669"/>
    <property type="project" value="TreeGrafter"/>
</dbReference>
<feature type="domain" description="DUF4502" evidence="2">
    <location>
        <begin position="6"/>
        <end position="177"/>
    </location>
</feature>
<dbReference type="OrthoDB" id="1914453at2759"/>
<evidence type="ECO:0000313" key="4">
    <source>
        <dbReference type="Proteomes" id="UP001152622"/>
    </source>
</evidence>
<dbReference type="PANTHER" id="PTHR34347">
    <property type="entry name" value="DNA REPAIR-SCAFFOLDING PROTEIN SPIDR"/>
    <property type="match status" value="1"/>
</dbReference>
<comment type="caution">
    <text evidence="3">The sequence shown here is derived from an EMBL/GenBank/DDBJ whole genome shotgun (WGS) entry which is preliminary data.</text>
</comment>
<dbReference type="GO" id="GO:0000228">
    <property type="term" value="C:nuclear chromosome"/>
    <property type="evidence" value="ECO:0007669"/>
    <property type="project" value="TreeGrafter"/>
</dbReference>
<evidence type="ECO:0000256" key="1">
    <source>
        <dbReference type="SAM" id="MobiDB-lite"/>
    </source>
</evidence>
<evidence type="ECO:0000313" key="3">
    <source>
        <dbReference type="EMBL" id="KAJ8333456.1"/>
    </source>
</evidence>
<dbReference type="PANTHER" id="PTHR34347:SF1">
    <property type="entry name" value="DNA REPAIR-SCAFFOLDING PROTEIN"/>
    <property type="match status" value="1"/>
</dbReference>
<dbReference type="InterPro" id="IPR028026">
    <property type="entry name" value="DUF4502"/>
</dbReference>
<dbReference type="InterPro" id="IPR053054">
    <property type="entry name" value="DNA_repair-scaffolding"/>
</dbReference>
<reference evidence="3" key="1">
    <citation type="journal article" date="2023" name="Science">
        <title>Genome structures resolve the early diversification of teleost fishes.</title>
        <authorList>
            <person name="Parey E."/>
            <person name="Louis A."/>
            <person name="Montfort J."/>
            <person name="Bouchez O."/>
            <person name="Roques C."/>
            <person name="Iampietro C."/>
            <person name="Lluch J."/>
            <person name="Castinel A."/>
            <person name="Donnadieu C."/>
            <person name="Desvignes T."/>
            <person name="Floi Bucao C."/>
            <person name="Jouanno E."/>
            <person name="Wen M."/>
            <person name="Mejri S."/>
            <person name="Dirks R."/>
            <person name="Jansen H."/>
            <person name="Henkel C."/>
            <person name="Chen W.J."/>
            <person name="Zahm M."/>
            <person name="Cabau C."/>
            <person name="Klopp C."/>
            <person name="Thompson A.W."/>
            <person name="Robinson-Rechavi M."/>
            <person name="Braasch I."/>
            <person name="Lecointre G."/>
            <person name="Bobe J."/>
            <person name="Postlethwait J.H."/>
            <person name="Berthelot C."/>
            <person name="Roest Crollius H."/>
            <person name="Guiguen Y."/>
        </authorList>
    </citation>
    <scope>NUCLEOTIDE SEQUENCE</scope>
    <source>
        <strain evidence="3">WJC10195</strain>
    </source>
</reference>
<organism evidence="3 4">
    <name type="scientific">Synaphobranchus kaupii</name>
    <name type="common">Kaup's arrowtooth eel</name>
    <dbReference type="NCBI Taxonomy" id="118154"/>
    <lineage>
        <taxon>Eukaryota</taxon>
        <taxon>Metazoa</taxon>
        <taxon>Chordata</taxon>
        <taxon>Craniata</taxon>
        <taxon>Vertebrata</taxon>
        <taxon>Euteleostomi</taxon>
        <taxon>Actinopterygii</taxon>
        <taxon>Neopterygii</taxon>
        <taxon>Teleostei</taxon>
        <taxon>Anguilliformes</taxon>
        <taxon>Synaphobranchidae</taxon>
        <taxon>Synaphobranchus</taxon>
    </lineage>
</organism>
<keyword evidence="4" id="KW-1185">Reference proteome</keyword>
<feature type="compositionally biased region" description="Acidic residues" evidence="1">
    <location>
        <begin position="153"/>
        <end position="165"/>
    </location>
</feature>
<dbReference type="Pfam" id="PF14950">
    <property type="entry name" value="DUF4502"/>
    <property type="match status" value="1"/>
</dbReference>
<feature type="region of interest" description="Disordered" evidence="1">
    <location>
        <begin position="152"/>
        <end position="189"/>
    </location>
</feature>
<dbReference type="Proteomes" id="UP001152622">
    <property type="component" value="Chromosome 23"/>
</dbReference>